<evidence type="ECO:0000256" key="6">
    <source>
        <dbReference type="ARBA" id="ARBA00022490"/>
    </source>
</evidence>
<dbReference type="Pfam" id="PF11527">
    <property type="entry name" value="ARL2_Bind_BART"/>
    <property type="match status" value="1"/>
</dbReference>
<dbReference type="GO" id="GO:0051457">
    <property type="term" value="P:maintenance of protein location in nucleus"/>
    <property type="evidence" value="ECO:0007669"/>
    <property type="project" value="TreeGrafter"/>
</dbReference>
<feature type="region of interest" description="Disordered" evidence="13">
    <location>
        <begin position="35"/>
        <end position="66"/>
    </location>
</feature>
<keyword evidence="17" id="KW-1185">Reference proteome</keyword>
<dbReference type="Gene3D" id="1.20.1520.10">
    <property type="entry name" value="ADP-ribosylation factor-like 2-binding protein, domain"/>
    <property type="match status" value="1"/>
</dbReference>
<feature type="compositionally biased region" description="Basic and acidic residues" evidence="13">
    <location>
        <begin position="35"/>
        <end position="65"/>
    </location>
</feature>
<evidence type="ECO:0000256" key="12">
    <source>
        <dbReference type="RuleBase" id="RU367099"/>
    </source>
</evidence>
<dbReference type="GO" id="GO:0005929">
    <property type="term" value="C:cilium"/>
    <property type="evidence" value="ECO:0007669"/>
    <property type="project" value="UniProtKB-UniRule"/>
</dbReference>
<name>A0AAV4T122_CAEEX</name>
<feature type="transmembrane region" description="Helical" evidence="14">
    <location>
        <begin position="162"/>
        <end position="185"/>
    </location>
</feature>
<evidence type="ECO:0000259" key="15">
    <source>
        <dbReference type="Pfam" id="PF11527"/>
    </source>
</evidence>
<comment type="caution">
    <text evidence="16">The sequence shown here is derived from an EMBL/GenBank/DDBJ whole genome shotgun (WGS) entry which is preliminary data.</text>
</comment>
<accession>A0AAV4T122</accession>
<dbReference type="GO" id="GO:0005813">
    <property type="term" value="C:centrosome"/>
    <property type="evidence" value="ECO:0007669"/>
    <property type="project" value="UniProtKB-SubCell"/>
</dbReference>
<evidence type="ECO:0000256" key="9">
    <source>
        <dbReference type="ARBA" id="ARBA00023212"/>
    </source>
</evidence>
<sequence length="373" mass="43298">MADEIARRREIRRRKILESSEARLKKITSSNIKKNIENDSLSHGDFDTKSTNINKDHEDRNKENSEVYDDGFLADDYYIASGEQHSYENQSSSCRNRLKADEPPYSYSANGNFTRSCSPDNYTFPKKVSDAETRSFGRTRSDVRRNSSCTQIMMETLQFSSFSLTVLRFWLTIIAAFTVKTYFLLIRNIPIFRTILIPFVMLEIAFYTWSKFEAQMCSRPVASSIITGVLLLCKIPPKVISTFNHVWNTIQSSIIRKGIKQQFIVEIILALKNSVVGRITILCYCEAINHLNSLKRMADPEELVCKSDSSCQFDIIIGYIEDIIIDPSFAKLQHSFMEQHYQKFEECEENKLEYMDVFNLYNDLRETHRNIVT</sequence>
<dbReference type="PANTHER" id="PTHR15487">
    <property type="entry name" value="ADP-RIBOSYLATION FACTOR-LIKE PROTEIN 2-BINDING PROTEIN"/>
    <property type="match status" value="1"/>
</dbReference>
<evidence type="ECO:0000256" key="2">
    <source>
        <dbReference type="ARBA" id="ARBA00004123"/>
    </source>
</evidence>
<reference evidence="16 17" key="1">
    <citation type="submission" date="2021-06" db="EMBL/GenBank/DDBJ databases">
        <title>Caerostris extrusa draft genome.</title>
        <authorList>
            <person name="Kono N."/>
            <person name="Arakawa K."/>
        </authorList>
    </citation>
    <scope>NUCLEOTIDE SEQUENCE [LARGE SCALE GENOMIC DNA]</scope>
</reference>
<keyword evidence="14" id="KW-0812">Transmembrane</keyword>
<proteinExistence type="inferred from homology"/>
<feature type="domain" description="BART" evidence="15">
    <location>
        <begin position="313"/>
        <end position="368"/>
    </location>
</feature>
<evidence type="ECO:0000256" key="4">
    <source>
        <dbReference type="ARBA" id="ARBA00009880"/>
    </source>
</evidence>
<evidence type="ECO:0000256" key="5">
    <source>
        <dbReference type="ARBA" id="ARBA00014849"/>
    </source>
</evidence>
<dbReference type="AlphaFoldDB" id="A0AAV4T122"/>
<comment type="similarity">
    <text evidence="4 12">Belongs to the ARL2BP family.</text>
</comment>
<keyword evidence="11 12" id="KW-0966">Cell projection</keyword>
<keyword evidence="8 12" id="KW-0496">Mitochondrion</keyword>
<keyword evidence="9 12" id="KW-0206">Cytoskeleton</keyword>
<evidence type="ECO:0000313" key="16">
    <source>
        <dbReference type="EMBL" id="GIY39754.1"/>
    </source>
</evidence>
<keyword evidence="14" id="KW-1133">Transmembrane helix</keyword>
<dbReference type="GO" id="GO:0005758">
    <property type="term" value="C:mitochondrial intermembrane space"/>
    <property type="evidence" value="ECO:0007669"/>
    <property type="project" value="UniProtKB-SubCell"/>
</dbReference>
<comment type="subcellular location">
    <subcellularLocation>
        <location evidence="1 12">Cytoplasm</location>
        <location evidence="1 12">Cytoskeleton</location>
        <location evidence="1 12">Cilium basal body</location>
    </subcellularLocation>
    <subcellularLocation>
        <location evidence="3 12">Cytoplasm</location>
        <location evidence="3 12">Cytoskeleton</location>
        <location evidence="3 12">Microtubule organizing center</location>
        <location evidence="3 12">Centrosome</location>
    </subcellularLocation>
    <subcellularLocation>
        <location evidence="12">Cytoplasm</location>
    </subcellularLocation>
    <subcellularLocation>
        <location evidence="2 12">Nucleus</location>
    </subcellularLocation>
    <subcellularLocation>
        <location evidence="12">Mitochondrion intermembrane space</location>
    </subcellularLocation>
</comment>
<dbReference type="InterPro" id="IPR042541">
    <property type="entry name" value="BART_sf"/>
</dbReference>
<dbReference type="Proteomes" id="UP001054945">
    <property type="component" value="Unassembled WGS sequence"/>
</dbReference>
<keyword evidence="6 12" id="KW-0963">Cytoplasm</keyword>
<evidence type="ECO:0000256" key="8">
    <source>
        <dbReference type="ARBA" id="ARBA00023128"/>
    </source>
</evidence>
<dbReference type="InterPro" id="IPR023379">
    <property type="entry name" value="BART_dom"/>
</dbReference>
<keyword evidence="14" id="KW-0472">Membrane</keyword>
<dbReference type="GO" id="GO:0005634">
    <property type="term" value="C:nucleus"/>
    <property type="evidence" value="ECO:0007669"/>
    <property type="project" value="UniProtKB-SubCell"/>
</dbReference>
<dbReference type="PANTHER" id="PTHR15487:SF4">
    <property type="entry name" value="ADP-RIBOSYLATION FACTOR-LIKE PROTEIN 2-BINDING PROTEIN"/>
    <property type="match status" value="1"/>
</dbReference>
<dbReference type="EMBL" id="BPLR01010504">
    <property type="protein sequence ID" value="GIY39754.1"/>
    <property type="molecule type" value="Genomic_DNA"/>
</dbReference>
<keyword evidence="7 12" id="KW-0969">Cilium</keyword>
<evidence type="ECO:0000313" key="17">
    <source>
        <dbReference type="Proteomes" id="UP001054945"/>
    </source>
</evidence>
<gene>
    <name evidence="16" type="primary">AVEN_14378_1</name>
    <name evidence="16" type="ORF">CEXT_549091</name>
</gene>
<protein>
    <recommendedName>
        <fullName evidence="5 12">ADP-ribosylation factor-like protein 2-binding protein</fullName>
        <shortName evidence="12">ARF-like 2-binding protein</shortName>
    </recommendedName>
</protein>
<evidence type="ECO:0000256" key="13">
    <source>
        <dbReference type="SAM" id="MobiDB-lite"/>
    </source>
</evidence>
<evidence type="ECO:0000256" key="11">
    <source>
        <dbReference type="ARBA" id="ARBA00023273"/>
    </source>
</evidence>
<evidence type="ECO:0000256" key="1">
    <source>
        <dbReference type="ARBA" id="ARBA00004120"/>
    </source>
</evidence>
<comment type="function">
    <text evidence="12">Plays a role as an effector of the ADP-ribosylation factor-like protein 2, ARL2.</text>
</comment>
<evidence type="ECO:0000256" key="14">
    <source>
        <dbReference type="SAM" id="Phobius"/>
    </source>
</evidence>
<evidence type="ECO:0000256" key="7">
    <source>
        <dbReference type="ARBA" id="ARBA00023069"/>
    </source>
</evidence>
<feature type="transmembrane region" description="Helical" evidence="14">
    <location>
        <begin position="191"/>
        <end position="209"/>
    </location>
</feature>
<dbReference type="InterPro" id="IPR038849">
    <property type="entry name" value="ARL2BP"/>
</dbReference>
<keyword evidence="10 12" id="KW-0539">Nucleus</keyword>
<evidence type="ECO:0000256" key="10">
    <source>
        <dbReference type="ARBA" id="ARBA00023242"/>
    </source>
</evidence>
<organism evidence="16 17">
    <name type="scientific">Caerostris extrusa</name>
    <name type="common">Bark spider</name>
    <name type="synonym">Caerostris bankana</name>
    <dbReference type="NCBI Taxonomy" id="172846"/>
    <lineage>
        <taxon>Eukaryota</taxon>
        <taxon>Metazoa</taxon>
        <taxon>Ecdysozoa</taxon>
        <taxon>Arthropoda</taxon>
        <taxon>Chelicerata</taxon>
        <taxon>Arachnida</taxon>
        <taxon>Araneae</taxon>
        <taxon>Araneomorphae</taxon>
        <taxon>Entelegynae</taxon>
        <taxon>Araneoidea</taxon>
        <taxon>Araneidae</taxon>
        <taxon>Caerostris</taxon>
    </lineage>
</organism>
<evidence type="ECO:0000256" key="3">
    <source>
        <dbReference type="ARBA" id="ARBA00004300"/>
    </source>
</evidence>